<comment type="caution">
    <text evidence="2">The sequence shown here is derived from an EMBL/GenBank/DDBJ whole genome shotgun (WGS) entry which is preliminary data.</text>
</comment>
<organism evidence="2 3">
    <name type="scientific">Neptuniibacter caesariensis</name>
    <dbReference type="NCBI Taxonomy" id="207954"/>
    <lineage>
        <taxon>Bacteria</taxon>
        <taxon>Pseudomonadati</taxon>
        <taxon>Pseudomonadota</taxon>
        <taxon>Gammaproteobacteria</taxon>
        <taxon>Oceanospirillales</taxon>
        <taxon>Oceanospirillaceae</taxon>
        <taxon>Neptuniibacter</taxon>
    </lineage>
</organism>
<feature type="signal peptide" evidence="1">
    <location>
        <begin position="1"/>
        <end position="23"/>
    </location>
</feature>
<reference evidence="2 3" key="1">
    <citation type="submission" date="2006-02" db="EMBL/GenBank/DDBJ databases">
        <authorList>
            <person name="Pinhassi J."/>
            <person name="Pedros-Alio C."/>
            <person name="Ferriera S."/>
            <person name="Johnson J."/>
            <person name="Kravitz S."/>
            <person name="Halpern A."/>
            <person name="Remington K."/>
            <person name="Beeson K."/>
            <person name="Tran B."/>
            <person name="Rogers Y.-H."/>
            <person name="Friedman R."/>
            <person name="Venter J.C."/>
        </authorList>
    </citation>
    <scope>NUCLEOTIDE SEQUENCE [LARGE SCALE GENOMIC DNA]</scope>
    <source>
        <strain evidence="2 3">MED92</strain>
    </source>
</reference>
<protein>
    <submittedName>
        <fullName evidence="2">Uncharacterized protein</fullName>
    </submittedName>
</protein>
<sequence>MRFVLSLAVVVASFAFTIVSANALEVRSTGAQYTQLVSQIVAEEITPVIKQLPAKQQERLKNIQINVVSDLGTNAMALAIDDTPPKILVNDHFIQGLSNYVEAYLVADLLKRPEYIEEHFSHYFWALHPHTNGVALVSPFQQYPELANNLLVERKQQLLGGAVLDVLLHELGHHAEGAFYHFRASMYVRRQHENSAEAWSDKVKADFFPDSGLGQLISIGFIFEQTRWAKLARDTYYPRMLSAVTEFIPNNCENSDSSEVLMFCEKLSKNIEQLYSGQMISGYEFRHKQGDHFASFPLGQVEWAKSNFVDACYYFNESLVYGQVARAAIFVGWCYQKGYLEPSPPDAEVLALLNEKHGGSYGFSPRQQELTFLQ</sequence>
<feature type="chain" id="PRO_5030961839" evidence="1">
    <location>
        <begin position="24"/>
        <end position="374"/>
    </location>
</feature>
<gene>
    <name evidence="2" type="ORF">MED92_12089</name>
</gene>
<keyword evidence="1" id="KW-0732">Signal</keyword>
<dbReference type="AlphaFoldDB" id="A0A7U8C142"/>
<keyword evidence="3" id="KW-1185">Reference proteome</keyword>
<evidence type="ECO:0000313" key="2">
    <source>
        <dbReference type="EMBL" id="EAR59598.1"/>
    </source>
</evidence>
<dbReference type="Proteomes" id="UP000002171">
    <property type="component" value="Unassembled WGS sequence"/>
</dbReference>
<dbReference type="EMBL" id="AAOW01000042">
    <property type="protein sequence ID" value="EAR59598.1"/>
    <property type="molecule type" value="Genomic_DNA"/>
</dbReference>
<name>A0A7U8C142_NEPCE</name>
<evidence type="ECO:0000313" key="3">
    <source>
        <dbReference type="Proteomes" id="UP000002171"/>
    </source>
</evidence>
<evidence type="ECO:0000256" key="1">
    <source>
        <dbReference type="SAM" id="SignalP"/>
    </source>
</evidence>
<proteinExistence type="predicted"/>
<dbReference type="RefSeq" id="WP_007020084.1">
    <property type="nucleotide sequence ID" value="NZ_CH724125.1"/>
</dbReference>
<accession>A0A7U8C142</accession>